<dbReference type="AlphaFoldDB" id="A0A7J7VZG1"/>
<proteinExistence type="predicted"/>
<comment type="caution">
    <text evidence="1">The sequence shown here is derived from an EMBL/GenBank/DDBJ whole genome shotgun (WGS) entry which is preliminary data.</text>
</comment>
<gene>
    <name evidence="1" type="ORF">mMyoMyo1_012388</name>
</gene>
<dbReference type="EMBL" id="JABWUV010000009">
    <property type="protein sequence ID" value="KAF6330398.1"/>
    <property type="molecule type" value="Genomic_DNA"/>
</dbReference>
<evidence type="ECO:0000313" key="2">
    <source>
        <dbReference type="Proteomes" id="UP000527355"/>
    </source>
</evidence>
<sequence>MRSSAPTHAPSAAALLPSVASRSPFPACSLALEARASYRSPGLWALVLNTKQLQQPCRPEGSQVLTAGGAGSWVHGVPLFHVHFFGEPARPGPLALSTLWHPGHACCPTAELAFAAANTGGGILPATHRPAPERVTTLFKSVAGSQIHVVPPSQEAGTASGKTPNL</sequence>
<protein>
    <submittedName>
        <fullName evidence="1">Uncharacterized protein</fullName>
    </submittedName>
</protein>
<organism evidence="1 2">
    <name type="scientific">Myotis myotis</name>
    <name type="common">Greater mouse-eared bat</name>
    <name type="synonym">Vespertilio myotis</name>
    <dbReference type="NCBI Taxonomy" id="51298"/>
    <lineage>
        <taxon>Eukaryota</taxon>
        <taxon>Metazoa</taxon>
        <taxon>Chordata</taxon>
        <taxon>Craniata</taxon>
        <taxon>Vertebrata</taxon>
        <taxon>Euteleostomi</taxon>
        <taxon>Mammalia</taxon>
        <taxon>Eutheria</taxon>
        <taxon>Laurasiatheria</taxon>
        <taxon>Chiroptera</taxon>
        <taxon>Yangochiroptera</taxon>
        <taxon>Vespertilionidae</taxon>
        <taxon>Myotis</taxon>
    </lineage>
</organism>
<name>A0A7J7VZG1_MYOMY</name>
<dbReference type="Proteomes" id="UP000527355">
    <property type="component" value="Unassembled WGS sequence"/>
</dbReference>
<evidence type="ECO:0000313" key="1">
    <source>
        <dbReference type="EMBL" id="KAF6330398.1"/>
    </source>
</evidence>
<keyword evidence="2" id="KW-1185">Reference proteome</keyword>
<reference evidence="1 2" key="1">
    <citation type="journal article" date="2020" name="Nature">
        <title>Six reference-quality genomes reveal evolution of bat adaptations.</title>
        <authorList>
            <person name="Jebb D."/>
            <person name="Huang Z."/>
            <person name="Pippel M."/>
            <person name="Hughes G.M."/>
            <person name="Lavrichenko K."/>
            <person name="Devanna P."/>
            <person name="Winkler S."/>
            <person name="Jermiin L.S."/>
            <person name="Skirmuntt E.C."/>
            <person name="Katzourakis A."/>
            <person name="Burkitt-Gray L."/>
            <person name="Ray D.A."/>
            <person name="Sullivan K.A.M."/>
            <person name="Roscito J.G."/>
            <person name="Kirilenko B.M."/>
            <person name="Davalos L.M."/>
            <person name="Corthals A.P."/>
            <person name="Power M.L."/>
            <person name="Jones G."/>
            <person name="Ransome R.D."/>
            <person name="Dechmann D.K.N."/>
            <person name="Locatelli A.G."/>
            <person name="Puechmaille S.J."/>
            <person name="Fedrigo O."/>
            <person name="Jarvis E.D."/>
            <person name="Hiller M."/>
            <person name="Vernes S.C."/>
            <person name="Myers E.W."/>
            <person name="Teeling E.C."/>
        </authorList>
    </citation>
    <scope>NUCLEOTIDE SEQUENCE [LARGE SCALE GENOMIC DNA]</scope>
    <source>
        <strain evidence="1">MMyoMyo1</strain>
        <tissue evidence="1">Flight muscle</tissue>
    </source>
</reference>
<accession>A0A7J7VZG1</accession>